<gene>
    <name evidence="2" type="ORF">MUK42_07773</name>
</gene>
<dbReference type="AlphaFoldDB" id="A0A9E7I6U5"/>
<accession>A0A9E7I6U5</accession>
<reference evidence="2" key="1">
    <citation type="submission" date="2022-05" db="EMBL/GenBank/DDBJ databases">
        <title>The Musa troglodytarum L. genome provides insights into the mechanism of non-climacteric behaviour and enrichment of carotenoids.</title>
        <authorList>
            <person name="Wang J."/>
        </authorList>
    </citation>
    <scope>NUCLEOTIDE SEQUENCE</scope>
    <source>
        <tissue evidence="2">Leaf</tissue>
    </source>
</reference>
<evidence type="ECO:0000313" key="3">
    <source>
        <dbReference type="Proteomes" id="UP001055439"/>
    </source>
</evidence>
<feature type="region of interest" description="Disordered" evidence="1">
    <location>
        <begin position="1"/>
        <end position="26"/>
    </location>
</feature>
<sequence>MYSGNKATASGPSAITDRKGPTGAKHHRYWHQLHDGNAAYRALLALLRAAPANKNKIRIMDEEGREK</sequence>
<feature type="compositionally biased region" description="Polar residues" evidence="1">
    <location>
        <begin position="1"/>
        <end position="13"/>
    </location>
</feature>
<dbReference type="EMBL" id="CP097511">
    <property type="protein sequence ID" value="URE43723.1"/>
    <property type="molecule type" value="Genomic_DNA"/>
</dbReference>
<name>A0A9E7I6U5_9LILI</name>
<evidence type="ECO:0000256" key="1">
    <source>
        <dbReference type="SAM" id="MobiDB-lite"/>
    </source>
</evidence>
<proteinExistence type="predicted"/>
<keyword evidence="3" id="KW-1185">Reference proteome</keyword>
<protein>
    <submittedName>
        <fullName evidence="2">Uncharacterized protein</fullName>
    </submittedName>
</protein>
<evidence type="ECO:0000313" key="2">
    <source>
        <dbReference type="EMBL" id="URE43723.1"/>
    </source>
</evidence>
<organism evidence="2 3">
    <name type="scientific">Musa troglodytarum</name>
    <name type="common">fe'i banana</name>
    <dbReference type="NCBI Taxonomy" id="320322"/>
    <lineage>
        <taxon>Eukaryota</taxon>
        <taxon>Viridiplantae</taxon>
        <taxon>Streptophyta</taxon>
        <taxon>Embryophyta</taxon>
        <taxon>Tracheophyta</taxon>
        <taxon>Spermatophyta</taxon>
        <taxon>Magnoliopsida</taxon>
        <taxon>Liliopsida</taxon>
        <taxon>Zingiberales</taxon>
        <taxon>Musaceae</taxon>
        <taxon>Musa</taxon>
    </lineage>
</organism>
<dbReference type="Proteomes" id="UP001055439">
    <property type="component" value="Chromosome 9"/>
</dbReference>